<evidence type="ECO:0000313" key="2">
    <source>
        <dbReference type="Proteomes" id="UP000198211"/>
    </source>
</evidence>
<accession>A0A225UP72</accession>
<dbReference type="EMBL" id="NBNE01013521">
    <property type="protein sequence ID" value="OWY95027.1"/>
    <property type="molecule type" value="Genomic_DNA"/>
</dbReference>
<protein>
    <submittedName>
        <fullName evidence="1">Uncharacterized protein</fullName>
    </submittedName>
</protein>
<dbReference type="OrthoDB" id="128075at2759"/>
<evidence type="ECO:0000313" key="1">
    <source>
        <dbReference type="EMBL" id="OWY95027.1"/>
    </source>
</evidence>
<reference evidence="2" key="1">
    <citation type="submission" date="2017-03" db="EMBL/GenBank/DDBJ databases">
        <title>Phytopthora megakarya and P. palmivora, two closely related causual agents of cacao black pod achieved similar genome size and gene model numbers by different mechanisms.</title>
        <authorList>
            <person name="Ali S."/>
            <person name="Shao J."/>
            <person name="Larry D.J."/>
            <person name="Kronmiller B."/>
            <person name="Shen D."/>
            <person name="Strem M.D."/>
            <person name="Melnick R.L."/>
            <person name="Guiltinan M.J."/>
            <person name="Tyler B.M."/>
            <person name="Meinhardt L.W."/>
            <person name="Bailey B.A."/>
        </authorList>
    </citation>
    <scope>NUCLEOTIDE SEQUENCE [LARGE SCALE GENOMIC DNA]</scope>
    <source>
        <strain evidence="2">zdho120</strain>
    </source>
</reference>
<gene>
    <name evidence="1" type="ORF">PHMEG_00035084</name>
</gene>
<proteinExistence type="predicted"/>
<name>A0A225UP72_9STRA</name>
<dbReference type="Proteomes" id="UP000198211">
    <property type="component" value="Unassembled WGS sequence"/>
</dbReference>
<keyword evidence="2" id="KW-1185">Reference proteome</keyword>
<comment type="caution">
    <text evidence="1">The sequence shown here is derived from an EMBL/GenBank/DDBJ whole genome shotgun (WGS) entry which is preliminary data.</text>
</comment>
<feature type="non-terminal residue" evidence="1">
    <location>
        <position position="83"/>
    </location>
</feature>
<organism evidence="1 2">
    <name type="scientific">Phytophthora megakarya</name>
    <dbReference type="NCBI Taxonomy" id="4795"/>
    <lineage>
        <taxon>Eukaryota</taxon>
        <taxon>Sar</taxon>
        <taxon>Stramenopiles</taxon>
        <taxon>Oomycota</taxon>
        <taxon>Peronosporomycetes</taxon>
        <taxon>Peronosporales</taxon>
        <taxon>Peronosporaceae</taxon>
        <taxon>Phytophthora</taxon>
    </lineage>
</organism>
<dbReference type="AlphaFoldDB" id="A0A225UP72"/>
<sequence length="83" mass="9724">MEVAVKNRQISTRAVRRLPGGGRKPQYQQLEKKLNEWKSLRVKDKYLQLEALNIARASDEQQYEYFKASTIGRISVLHAKYVM</sequence>